<dbReference type="HOGENOM" id="CLU_059988_1_0_7"/>
<dbReference type="PIRSF" id="PIRSF004848">
    <property type="entry name" value="YBL036c_PLPDEIII"/>
    <property type="match status" value="1"/>
</dbReference>
<dbReference type="InterPro" id="IPR029066">
    <property type="entry name" value="PLP-binding_barrel"/>
</dbReference>
<evidence type="ECO:0000313" key="6">
    <source>
        <dbReference type="EMBL" id="ACY16411.1"/>
    </source>
</evidence>
<keyword evidence="1 2" id="KW-0663">Pyridoxal phosphate</keyword>
<dbReference type="PANTHER" id="PTHR10146:SF14">
    <property type="entry name" value="PYRIDOXAL PHOSPHATE HOMEOSTASIS PROTEIN"/>
    <property type="match status" value="1"/>
</dbReference>
<comment type="function">
    <text evidence="2">Pyridoxal 5'-phosphate (PLP)-binding protein, which is involved in PLP homeostasis.</text>
</comment>
<evidence type="ECO:0000256" key="1">
    <source>
        <dbReference type="ARBA" id="ARBA00022898"/>
    </source>
</evidence>
<accession>D0LZE9</accession>
<dbReference type="eggNOG" id="COG0325">
    <property type="taxonomic scope" value="Bacteria"/>
</dbReference>
<feature type="modified residue" description="N6-(pyridoxal phosphate)lysine" evidence="2 3">
    <location>
        <position position="46"/>
    </location>
</feature>
<evidence type="ECO:0000256" key="2">
    <source>
        <dbReference type="HAMAP-Rule" id="MF_02087"/>
    </source>
</evidence>
<dbReference type="PANTHER" id="PTHR10146">
    <property type="entry name" value="PROLINE SYNTHETASE CO-TRANSCRIBED BACTERIAL HOMOLOG PROTEIN"/>
    <property type="match status" value="1"/>
</dbReference>
<dbReference type="SUPFAM" id="SSF51419">
    <property type="entry name" value="PLP-binding barrel"/>
    <property type="match status" value="1"/>
</dbReference>
<feature type="domain" description="Alanine racemase N-terminal" evidence="5">
    <location>
        <begin position="18"/>
        <end position="240"/>
    </location>
</feature>
<dbReference type="Proteomes" id="UP000001880">
    <property type="component" value="Chromosome"/>
</dbReference>
<evidence type="ECO:0000259" key="5">
    <source>
        <dbReference type="Pfam" id="PF01168"/>
    </source>
</evidence>
<dbReference type="STRING" id="502025.Hoch_3912"/>
<gene>
    <name evidence="6" type="ordered locus">Hoch_3912</name>
</gene>
<name>D0LZE9_HALO1</name>
<dbReference type="CDD" id="cd00635">
    <property type="entry name" value="PLPDE_III_YBL036c_like"/>
    <property type="match status" value="1"/>
</dbReference>
<dbReference type="InterPro" id="IPR001608">
    <property type="entry name" value="Ala_racemase_N"/>
</dbReference>
<dbReference type="KEGG" id="hoh:Hoch_3912"/>
<dbReference type="FunFam" id="3.20.20.10:FF:000018">
    <property type="entry name" value="Pyridoxal phosphate homeostasis protein"/>
    <property type="match status" value="1"/>
</dbReference>
<comment type="cofactor">
    <cofactor evidence="3">
        <name>pyridoxal 5'-phosphate</name>
        <dbReference type="ChEBI" id="CHEBI:597326"/>
    </cofactor>
</comment>
<keyword evidence="7" id="KW-1185">Reference proteome</keyword>
<proteinExistence type="inferred from homology"/>
<dbReference type="EMBL" id="CP001804">
    <property type="protein sequence ID" value="ACY16411.1"/>
    <property type="molecule type" value="Genomic_DNA"/>
</dbReference>
<dbReference type="RefSeq" id="WP_012829010.1">
    <property type="nucleotide sequence ID" value="NC_013440.1"/>
</dbReference>
<dbReference type="AlphaFoldDB" id="D0LZE9"/>
<comment type="similarity">
    <text evidence="2 4">Belongs to the pyridoxal phosphate-binding protein YggS/PROSC family.</text>
</comment>
<sequence length="243" mass="25916">MSEAADAADASEALRERLAAVRARVEAALERAGRPRDAADIVAVSKKHPAATLALAHRAGVVDVGENYVQEMLGKQDELPAEVAGALRWHFIGHLQRNKVKQVVGRAALIHAVDSEALAREIERRAGQQDVVQPVLVAVNLGEEAQKSGIARDALPALLALMDELPHLRCDGLMTMPPLAHSSEDSRPYFRALAALARELATEARPLARLSMGTTGDFEVALEEGATLVRVGTAVFGPRPPAS</sequence>
<dbReference type="GO" id="GO:0030170">
    <property type="term" value="F:pyridoxal phosphate binding"/>
    <property type="evidence" value="ECO:0007669"/>
    <property type="project" value="UniProtKB-UniRule"/>
</dbReference>
<dbReference type="Pfam" id="PF01168">
    <property type="entry name" value="Ala_racemase_N"/>
    <property type="match status" value="1"/>
</dbReference>
<dbReference type="HAMAP" id="MF_02087">
    <property type="entry name" value="PLP_homeostasis"/>
    <property type="match status" value="1"/>
</dbReference>
<organism evidence="6 7">
    <name type="scientific">Haliangium ochraceum (strain DSM 14365 / JCM 11303 / SMP-2)</name>
    <dbReference type="NCBI Taxonomy" id="502025"/>
    <lineage>
        <taxon>Bacteria</taxon>
        <taxon>Pseudomonadati</taxon>
        <taxon>Myxococcota</taxon>
        <taxon>Polyangia</taxon>
        <taxon>Haliangiales</taxon>
        <taxon>Kofleriaceae</taxon>
        <taxon>Haliangium</taxon>
    </lineage>
</organism>
<dbReference type="InterPro" id="IPR011078">
    <property type="entry name" value="PyrdxlP_homeostasis"/>
</dbReference>
<dbReference type="PROSITE" id="PS01211">
    <property type="entry name" value="UPF0001"/>
    <property type="match status" value="1"/>
</dbReference>
<protein>
    <recommendedName>
        <fullName evidence="2">Pyridoxal phosphate homeostasis protein</fullName>
        <shortName evidence="2">PLP homeostasis protein</shortName>
    </recommendedName>
</protein>
<dbReference type="Gene3D" id="3.20.20.10">
    <property type="entry name" value="Alanine racemase"/>
    <property type="match status" value="1"/>
</dbReference>
<evidence type="ECO:0000256" key="3">
    <source>
        <dbReference type="PIRSR" id="PIRSR004848-1"/>
    </source>
</evidence>
<evidence type="ECO:0000313" key="7">
    <source>
        <dbReference type="Proteomes" id="UP000001880"/>
    </source>
</evidence>
<dbReference type="OrthoDB" id="9804072at2"/>
<reference evidence="6 7" key="1">
    <citation type="journal article" date="2010" name="Stand. Genomic Sci.">
        <title>Complete genome sequence of Haliangium ochraceum type strain (SMP-2).</title>
        <authorList>
            <consortium name="US DOE Joint Genome Institute (JGI-PGF)"/>
            <person name="Ivanova N."/>
            <person name="Daum C."/>
            <person name="Lang E."/>
            <person name="Abt B."/>
            <person name="Kopitz M."/>
            <person name="Saunders E."/>
            <person name="Lapidus A."/>
            <person name="Lucas S."/>
            <person name="Glavina Del Rio T."/>
            <person name="Nolan M."/>
            <person name="Tice H."/>
            <person name="Copeland A."/>
            <person name="Cheng J.F."/>
            <person name="Chen F."/>
            <person name="Bruce D."/>
            <person name="Goodwin L."/>
            <person name="Pitluck S."/>
            <person name="Mavromatis K."/>
            <person name="Pati A."/>
            <person name="Mikhailova N."/>
            <person name="Chen A."/>
            <person name="Palaniappan K."/>
            <person name="Land M."/>
            <person name="Hauser L."/>
            <person name="Chang Y.J."/>
            <person name="Jeffries C.D."/>
            <person name="Detter J.C."/>
            <person name="Brettin T."/>
            <person name="Rohde M."/>
            <person name="Goker M."/>
            <person name="Bristow J."/>
            <person name="Markowitz V."/>
            <person name="Eisen J.A."/>
            <person name="Hugenholtz P."/>
            <person name="Kyrpides N.C."/>
            <person name="Klenk H.P."/>
        </authorList>
    </citation>
    <scope>NUCLEOTIDE SEQUENCE [LARGE SCALE GENOMIC DNA]</scope>
    <source>
        <strain evidence="7">DSM 14365 / CIP 107738 / JCM 11303 / AJ 13395 / SMP-2</strain>
    </source>
</reference>
<dbReference type="NCBIfam" id="TIGR00044">
    <property type="entry name" value="YggS family pyridoxal phosphate-dependent enzyme"/>
    <property type="match status" value="1"/>
</dbReference>
<evidence type="ECO:0000256" key="4">
    <source>
        <dbReference type="RuleBase" id="RU004514"/>
    </source>
</evidence>